<dbReference type="EMBL" id="AZRL01000002">
    <property type="protein sequence ID" value="PNR98517.1"/>
    <property type="molecule type" value="Genomic_DNA"/>
</dbReference>
<evidence type="ECO:0000313" key="2">
    <source>
        <dbReference type="Proteomes" id="UP000236434"/>
    </source>
</evidence>
<accession>A0A2K1P730</accession>
<gene>
    <name evidence="1" type="ORF">X929_00290</name>
</gene>
<sequence>MLNQESLFLKAYMIENSTKNIINWWWHLG</sequence>
<proteinExistence type="predicted"/>
<reference evidence="1 2" key="1">
    <citation type="submission" date="2013-12" db="EMBL/GenBank/DDBJ databases">
        <title>Comparative genomics of Petrotoga isolates.</title>
        <authorList>
            <person name="Nesbo C.L."/>
            <person name="Charchuk R."/>
            <person name="Chow K."/>
        </authorList>
    </citation>
    <scope>NUCLEOTIDE SEQUENCE [LARGE SCALE GENOMIC DNA]</scope>
    <source>
        <strain evidence="1 2">DSM 13574</strain>
    </source>
</reference>
<dbReference type="AlphaFoldDB" id="A0A2K1P730"/>
<evidence type="ECO:0000313" key="1">
    <source>
        <dbReference type="EMBL" id="PNR98517.1"/>
    </source>
</evidence>
<organism evidence="1 2">
    <name type="scientific">Petrotoga olearia DSM 13574</name>
    <dbReference type="NCBI Taxonomy" id="1122955"/>
    <lineage>
        <taxon>Bacteria</taxon>
        <taxon>Thermotogati</taxon>
        <taxon>Thermotogota</taxon>
        <taxon>Thermotogae</taxon>
        <taxon>Petrotogales</taxon>
        <taxon>Petrotogaceae</taxon>
        <taxon>Petrotoga</taxon>
    </lineage>
</organism>
<dbReference type="Proteomes" id="UP000236434">
    <property type="component" value="Unassembled WGS sequence"/>
</dbReference>
<name>A0A2K1P730_9BACT</name>
<protein>
    <submittedName>
        <fullName evidence="1">Uncharacterized protein</fullName>
    </submittedName>
</protein>
<comment type="caution">
    <text evidence="1">The sequence shown here is derived from an EMBL/GenBank/DDBJ whole genome shotgun (WGS) entry which is preliminary data.</text>
</comment>